<proteinExistence type="predicted"/>
<dbReference type="Pfam" id="PF22936">
    <property type="entry name" value="Pol_BBD"/>
    <property type="match status" value="1"/>
</dbReference>
<evidence type="ECO:0000256" key="1">
    <source>
        <dbReference type="SAM" id="MobiDB-lite"/>
    </source>
</evidence>
<feature type="compositionally biased region" description="Low complexity" evidence="1">
    <location>
        <begin position="226"/>
        <end position="237"/>
    </location>
</feature>
<feature type="compositionally biased region" description="Low complexity" evidence="1">
    <location>
        <begin position="246"/>
        <end position="283"/>
    </location>
</feature>
<sequence>MFNQEFQPHIPADFQSMNLQNFYNPFQPIGGPQFSQQVPNTWPRPSYQPRLAPLPTPQSPFAPNAMIANTGSAPSSSWFPDSGASFHVTNASQNIHQSTPFEGPDQIFIGNGQGLHIHSPGSSFFLSQSQPNTSLALHNLLHVPSITKNPINVRHSTAYKGYKCLSPSGKMFISKDVLFNESKFPYHDLFPSTQSSSSTSILSSSSYTVTLNTPVLPTGPPLTEVSMASSSSSSYSSPGNNSDAHVSSPSSPTGPVSTPSPPSMINSPSNASSSPSSSSISTPRDPALQPMPTNSHPMTTRTKSGVSLPRLNPSIFLLHFEPKSVKVALQDPKWFAAMQEEYGALERNKTWSLFSTNNNKGFVGSDTTSRAEGLDQKADILTKPLSSSRFLELRSKLNLSVSSLTLQPP</sequence>
<dbReference type="Proteomes" id="UP001058974">
    <property type="component" value="Chromosome 1"/>
</dbReference>
<dbReference type="InterPro" id="IPR054722">
    <property type="entry name" value="PolX-like_BBD"/>
</dbReference>
<protein>
    <recommendedName>
        <fullName evidence="2">Retrovirus-related Pol polyprotein from transposon TNT 1-94-like beta-barrel domain-containing protein</fullName>
    </recommendedName>
</protein>
<accession>A0A9D5BK73</accession>
<feature type="compositionally biased region" description="Polar residues" evidence="1">
    <location>
        <begin position="291"/>
        <end position="305"/>
    </location>
</feature>
<evidence type="ECO:0000259" key="2">
    <source>
        <dbReference type="Pfam" id="PF22936"/>
    </source>
</evidence>
<comment type="caution">
    <text evidence="3">The sequence shown here is derived from an EMBL/GenBank/DDBJ whole genome shotgun (WGS) entry which is preliminary data.</text>
</comment>
<dbReference type="EMBL" id="JAMSHJ010000001">
    <property type="protein sequence ID" value="KAI5445228.1"/>
    <property type="molecule type" value="Genomic_DNA"/>
</dbReference>
<feature type="region of interest" description="Disordered" evidence="1">
    <location>
        <begin position="220"/>
        <end position="306"/>
    </location>
</feature>
<gene>
    <name evidence="3" type="ORF">KIW84_013470</name>
</gene>
<organism evidence="3 4">
    <name type="scientific">Pisum sativum</name>
    <name type="common">Garden pea</name>
    <name type="synonym">Lathyrus oleraceus</name>
    <dbReference type="NCBI Taxonomy" id="3888"/>
    <lineage>
        <taxon>Eukaryota</taxon>
        <taxon>Viridiplantae</taxon>
        <taxon>Streptophyta</taxon>
        <taxon>Embryophyta</taxon>
        <taxon>Tracheophyta</taxon>
        <taxon>Spermatophyta</taxon>
        <taxon>Magnoliopsida</taxon>
        <taxon>eudicotyledons</taxon>
        <taxon>Gunneridae</taxon>
        <taxon>Pentapetalae</taxon>
        <taxon>rosids</taxon>
        <taxon>fabids</taxon>
        <taxon>Fabales</taxon>
        <taxon>Fabaceae</taxon>
        <taxon>Papilionoideae</taxon>
        <taxon>50 kb inversion clade</taxon>
        <taxon>NPAAA clade</taxon>
        <taxon>Hologalegina</taxon>
        <taxon>IRL clade</taxon>
        <taxon>Fabeae</taxon>
        <taxon>Lathyrus</taxon>
    </lineage>
</organism>
<evidence type="ECO:0000313" key="3">
    <source>
        <dbReference type="EMBL" id="KAI5445228.1"/>
    </source>
</evidence>
<feature type="domain" description="Retrovirus-related Pol polyprotein from transposon TNT 1-94-like beta-barrel" evidence="2">
    <location>
        <begin position="78"/>
        <end position="156"/>
    </location>
</feature>
<dbReference type="AlphaFoldDB" id="A0A9D5BK73"/>
<name>A0A9D5BK73_PEA</name>
<reference evidence="3 4" key="1">
    <citation type="journal article" date="2022" name="Nat. Genet.">
        <title>Improved pea reference genome and pan-genome highlight genomic features and evolutionary characteristics.</title>
        <authorList>
            <person name="Yang T."/>
            <person name="Liu R."/>
            <person name="Luo Y."/>
            <person name="Hu S."/>
            <person name="Wang D."/>
            <person name="Wang C."/>
            <person name="Pandey M.K."/>
            <person name="Ge S."/>
            <person name="Xu Q."/>
            <person name="Li N."/>
            <person name="Li G."/>
            <person name="Huang Y."/>
            <person name="Saxena R.K."/>
            <person name="Ji Y."/>
            <person name="Li M."/>
            <person name="Yan X."/>
            <person name="He Y."/>
            <person name="Liu Y."/>
            <person name="Wang X."/>
            <person name="Xiang C."/>
            <person name="Varshney R.K."/>
            <person name="Ding H."/>
            <person name="Gao S."/>
            <person name="Zong X."/>
        </authorList>
    </citation>
    <scope>NUCLEOTIDE SEQUENCE [LARGE SCALE GENOMIC DNA]</scope>
    <source>
        <strain evidence="3 4">cv. Zhongwan 6</strain>
    </source>
</reference>
<keyword evidence="4" id="KW-1185">Reference proteome</keyword>
<evidence type="ECO:0000313" key="4">
    <source>
        <dbReference type="Proteomes" id="UP001058974"/>
    </source>
</evidence>
<dbReference type="Gramene" id="Psat01G0347000-T1">
    <property type="protein sequence ID" value="KAI5445228.1"/>
    <property type="gene ID" value="KIW84_013470"/>
</dbReference>